<dbReference type="Proteomes" id="UP000828048">
    <property type="component" value="Chromosome 12"/>
</dbReference>
<organism evidence="1 2">
    <name type="scientific">Vaccinium darrowii</name>
    <dbReference type="NCBI Taxonomy" id="229202"/>
    <lineage>
        <taxon>Eukaryota</taxon>
        <taxon>Viridiplantae</taxon>
        <taxon>Streptophyta</taxon>
        <taxon>Embryophyta</taxon>
        <taxon>Tracheophyta</taxon>
        <taxon>Spermatophyta</taxon>
        <taxon>Magnoliopsida</taxon>
        <taxon>eudicotyledons</taxon>
        <taxon>Gunneridae</taxon>
        <taxon>Pentapetalae</taxon>
        <taxon>asterids</taxon>
        <taxon>Ericales</taxon>
        <taxon>Ericaceae</taxon>
        <taxon>Vaccinioideae</taxon>
        <taxon>Vaccinieae</taxon>
        <taxon>Vaccinium</taxon>
    </lineage>
</organism>
<comment type="caution">
    <text evidence="1">The sequence shown here is derived from an EMBL/GenBank/DDBJ whole genome shotgun (WGS) entry which is preliminary data.</text>
</comment>
<name>A0ACB7ZGH5_9ERIC</name>
<proteinExistence type="predicted"/>
<keyword evidence="2" id="KW-1185">Reference proteome</keyword>
<reference evidence="1 2" key="1">
    <citation type="journal article" date="2021" name="Hortic Res">
        <title>High-quality reference genome and annotation aids understanding of berry development for evergreen blueberry (Vaccinium darrowii).</title>
        <authorList>
            <person name="Yu J."/>
            <person name="Hulse-Kemp A.M."/>
            <person name="Babiker E."/>
            <person name="Staton M."/>
        </authorList>
    </citation>
    <scope>NUCLEOTIDE SEQUENCE [LARGE SCALE GENOMIC DNA]</scope>
    <source>
        <strain evidence="2">cv. NJ 8807/NJ 8810</strain>
        <tissue evidence="1">Young leaf</tissue>
    </source>
</reference>
<evidence type="ECO:0000313" key="2">
    <source>
        <dbReference type="Proteomes" id="UP000828048"/>
    </source>
</evidence>
<evidence type="ECO:0000313" key="1">
    <source>
        <dbReference type="EMBL" id="KAH7864132.1"/>
    </source>
</evidence>
<dbReference type="EMBL" id="CM037162">
    <property type="protein sequence ID" value="KAH7864132.1"/>
    <property type="molecule type" value="Genomic_DNA"/>
</dbReference>
<accession>A0ACB7ZGH5</accession>
<sequence length="483" mass="55146">MSKLTLLSVFLCFLVLFQCSLAYQGQRGQQQEQHRQRRQQGECQLNNLNAQEPQHRIQAEAGVTEFWDHNDDQFQCAGVAVCRHIIQPRGLFLPEYTNAPHLIYIVQGRGFQGVMMSGCPETFQSSQQSEGGGRREGGGQRFRDQHQKIRHFREGDVIAIPAGVAHWCYNDGDSELVVVVMEDLGNHQNQLDNNPRKFFLAGNPRQQGQGQQQQQRRESYRRHEGQQHNFGNVFNGFDTEVLAEAFGVDRETARKLQGQDDNRGHIIRVQGDLQVLRPPRSREEQEQQERGREYRANGLEETICSARLSENINDPSRADIFNPRAGRLTTVNGFNLPILNFLRLSAERGVLYRNAIMAPLWKINAHSVLYATRGEAQVQIVDHRGQSVFNDRIREGQLVVIPQNYAVLKQAENEGFEWVAFKTHENAMFSTLAGRTSALRAMPVDVLANAYQISRDEARRLKLSREETVMLESRSRSGRRDVA</sequence>
<gene>
    <name evidence="1" type="ORF">Vadar_026129</name>
</gene>
<protein>
    <submittedName>
        <fullName evidence="1">Uncharacterized protein</fullName>
    </submittedName>
</protein>